<feature type="region of interest" description="Disordered" evidence="1">
    <location>
        <begin position="331"/>
        <end position="351"/>
    </location>
</feature>
<gene>
    <name evidence="3" type="ORF">MICPUN_103996</name>
</gene>
<feature type="domain" description="PDZ" evidence="2">
    <location>
        <begin position="117"/>
        <end position="163"/>
    </location>
</feature>
<feature type="compositionally biased region" description="Acidic residues" evidence="1">
    <location>
        <begin position="341"/>
        <end position="350"/>
    </location>
</feature>
<evidence type="ECO:0000259" key="2">
    <source>
        <dbReference type="PROSITE" id="PS50106"/>
    </source>
</evidence>
<dbReference type="Proteomes" id="UP000002009">
    <property type="component" value="Chromosome 14"/>
</dbReference>
<dbReference type="EMBL" id="CP001332">
    <property type="protein sequence ID" value="ACO67349.1"/>
    <property type="molecule type" value="Genomic_DNA"/>
</dbReference>
<evidence type="ECO:0000313" key="3">
    <source>
        <dbReference type="EMBL" id="ACO67349.1"/>
    </source>
</evidence>
<evidence type="ECO:0000256" key="1">
    <source>
        <dbReference type="SAM" id="MobiDB-lite"/>
    </source>
</evidence>
<dbReference type="RefSeq" id="XP_002506091.1">
    <property type="nucleotide sequence ID" value="XM_002506045.1"/>
</dbReference>
<keyword evidence="4" id="KW-1185">Reference proteome</keyword>
<proteinExistence type="predicted"/>
<reference evidence="3 4" key="1">
    <citation type="journal article" date="2009" name="Science">
        <title>Green evolution and dynamic adaptations revealed by genomes of the marine picoeukaryotes Micromonas.</title>
        <authorList>
            <person name="Worden A.Z."/>
            <person name="Lee J.H."/>
            <person name="Mock T."/>
            <person name="Rouze P."/>
            <person name="Simmons M.P."/>
            <person name="Aerts A.L."/>
            <person name="Allen A.E."/>
            <person name="Cuvelier M.L."/>
            <person name="Derelle E."/>
            <person name="Everett M.V."/>
            <person name="Foulon E."/>
            <person name="Grimwood J."/>
            <person name="Gundlach H."/>
            <person name="Henrissat B."/>
            <person name="Napoli C."/>
            <person name="McDonald S.M."/>
            <person name="Parker M.S."/>
            <person name="Rombauts S."/>
            <person name="Salamov A."/>
            <person name="Von Dassow P."/>
            <person name="Badger J.H."/>
            <person name="Coutinho P.M."/>
            <person name="Demir E."/>
            <person name="Dubchak I."/>
            <person name="Gentemann C."/>
            <person name="Eikrem W."/>
            <person name="Gready J.E."/>
            <person name="John U."/>
            <person name="Lanier W."/>
            <person name="Lindquist E.A."/>
            <person name="Lucas S."/>
            <person name="Mayer K.F."/>
            <person name="Moreau H."/>
            <person name="Not F."/>
            <person name="Otillar R."/>
            <person name="Panaud O."/>
            <person name="Pangilinan J."/>
            <person name="Paulsen I."/>
            <person name="Piegu B."/>
            <person name="Poliakov A."/>
            <person name="Robbens S."/>
            <person name="Schmutz J."/>
            <person name="Toulza E."/>
            <person name="Wyss T."/>
            <person name="Zelensky A."/>
            <person name="Zhou K."/>
            <person name="Armbrust E.V."/>
            <person name="Bhattacharya D."/>
            <person name="Goodenough U.W."/>
            <person name="Van de Peer Y."/>
            <person name="Grigoriev I.V."/>
        </authorList>
    </citation>
    <scope>NUCLEOTIDE SEQUENCE [LARGE SCALE GENOMIC DNA]</scope>
    <source>
        <strain evidence="4">RCC299 / NOUM17</strain>
    </source>
</reference>
<accession>C1EGL4</accession>
<dbReference type="AlphaFoldDB" id="C1EGL4"/>
<dbReference type="InterPro" id="IPR001478">
    <property type="entry name" value="PDZ"/>
</dbReference>
<protein>
    <recommendedName>
        <fullName evidence="2">PDZ domain-containing protein</fullName>
    </recommendedName>
</protein>
<dbReference type="InParanoid" id="C1EGL4"/>
<sequence>MANRACASALLTRATAPSPLARSRRAHHRRVAPLRSRGIVAVSTSTNADTNAVTRTETAARVMISETKSGIVQYSFGAVPQSRSRDPALAEERAARSGMDKYDDKDASQTKKELVFDVTLDAEGGANATGLVFEKGPDGLLVVAKIRPGGTAAGVVKPGDVLLGCSLLVNVEDEDGEFTEELRWHDATAHGPEHTLTMLLTHGEEMNVRTCRGYVVKRDKAIRSAWAQLVPTSPAKDIRSCWNRLLYHVEQEEKPKNGAKKKKEMAKDNTPRGIWGGLVGKKVVPVEDSVRDAWGAIYPDIIVPAEEWVGEDAVEQEPAAEEEPTLVAAAVEESTEARPEVEEDEEDDDDYRLPEESIDLAAAAAAAVEEVAVEEAVEEEPPAVVDEEAVEEADEDEGFFGKFKGVEGQFDVLEVSVDCSRGVNMTGLMLGQDRSDGLLHVRVCKPGGTAHKKIKIGDVILATTYVVLTPDPSTGKPVATLEWLDATDGASNEDIQGAMMTHSQEMKLVLARGDVPSGHFDQPSPAARERCSDAAIGGGVAQPEECVPEDVKAWAARVAAEAKAAQAEAEREREAAAVKAAAGGNREEKLGAMSPEEIKAWAARVAAEARGEK</sequence>
<organism evidence="3 4">
    <name type="scientific">Micromonas commoda (strain RCC299 / NOUM17 / CCMP2709)</name>
    <name type="common">Picoplanktonic green alga</name>
    <dbReference type="NCBI Taxonomy" id="296587"/>
    <lineage>
        <taxon>Eukaryota</taxon>
        <taxon>Viridiplantae</taxon>
        <taxon>Chlorophyta</taxon>
        <taxon>Mamiellophyceae</taxon>
        <taxon>Mamiellales</taxon>
        <taxon>Mamiellaceae</taxon>
        <taxon>Micromonas</taxon>
    </lineage>
</organism>
<dbReference type="GeneID" id="8249020"/>
<dbReference type="KEGG" id="mis:MICPUN_103996"/>
<evidence type="ECO:0000313" key="4">
    <source>
        <dbReference type="Proteomes" id="UP000002009"/>
    </source>
</evidence>
<dbReference type="PROSITE" id="PS50106">
    <property type="entry name" value="PDZ"/>
    <property type="match status" value="1"/>
</dbReference>
<name>C1EGL4_MICCC</name>